<evidence type="ECO:0000313" key="4">
    <source>
        <dbReference type="Proteomes" id="UP000518752"/>
    </source>
</evidence>
<protein>
    <submittedName>
        <fullName evidence="3">Uncharacterized protein</fullName>
    </submittedName>
</protein>
<reference evidence="3 4" key="1">
    <citation type="journal article" date="2020" name="ISME J.">
        <title>Uncovering the hidden diversity of litter-decomposition mechanisms in mushroom-forming fungi.</title>
        <authorList>
            <person name="Floudas D."/>
            <person name="Bentzer J."/>
            <person name="Ahren D."/>
            <person name="Johansson T."/>
            <person name="Persson P."/>
            <person name="Tunlid A."/>
        </authorList>
    </citation>
    <scope>NUCLEOTIDE SEQUENCE [LARGE SCALE GENOMIC DNA]</scope>
    <source>
        <strain evidence="3 4">CBS 406.79</strain>
    </source>
</reference>
<gene>
    <name evidence="3" type="ORF">D9757_007364</name>
</gene>
<evidence type="ECO:0000256" key="2">
    <source>
        <dbReference type="SAM" id="MobiDB-lite"/>
    </source>
</evidence>
<evidence type="ECO:0000313" key="3">
    <source>
        <dbReference type="EMBL" id="KAF5383901.1"/>
    </source>
</evidence>
<comment type="caution">
    <text evidence="3">The sequence shown here is derived from an EMBL/GenBank/DDBJ whole genome shotgun (WGS) entry which is preliminary data.</text>
</comment>
<feature type="repeat" description="WD" evidence="1">
    <location>
        <begin position="138"/>
        <end position="170"/>
    </location>
</feature>
<dbReference type="OrthoDB" id="429520at2759"/>
<dbReference type="SMART" id="SM00320">
    <property type="entry name" value="WD40"/>
    <property type="match status" value="2"/>
</dbReference>
<proteinExistence type="predicted"/>
<dbReference type="AlphaFoldDB" id="A0A8H5M7V7"/>
<feature type="compositionally biased region" description="Polar residues" evidence="2">
    <location>
        <begin position="551"/>
        <end position="567"/>
    </location>
</feature>
<evidence type="ECO:0000256" key="1">
    <source>
        <dbReference type="PROSITE-ProRule" id="PRU00221"/>
    </source>
</evidence>
<feature type="region of interest" description="Disordered" evidence="2">
    <location>
        <begin position="544"/>
        <end position="715"/>
    </location>
</feature>
<dbReference type="SUPFAM" id="SSF50978">
    <property type="entry name" value="WD40 repeat-like"/>
    <property type="match status" value="1"/>
</dbReference>
<name>A0A8H5M7V7_9AGAR</name>
<dbReference type="InterPro" id="IPR001680">
    <property type="entry name" value="WD40_rpt"/>
</dbReference>
<accession>A0A8H5M7V7</accession>
<dbReference type="InterPro" id="IPR036322">
    <property type="entry name" value="WD40_repeat_dom_sf"/>
</dbReference>
<feature type="compositionally biased region" description="Low complexity" evidence="2">
    <location>
        <begin position="660"/>
        <end position="670"/>
    </location>
</feature>
<dbReference type="EMBL" id="JAACJN010000046">
    <property type="protein sequence ID" value="KAF5383901.1"/>
    <property type="molecule type" value="Genomic_DNA"/>
</dbReference>
<dbReference type="PROSITE" id="PS50082">
    <property type="entry name" value="WD_REPEATS_2"/>
    <property type="match status" value="1"/>
</dbReference>
<feature type="compositionally biased region" description="Low complexity" evidence="2">
    <location>
        <begin position="614"/>
        <end position="633"/>
    </location>
</feature>
<dbReference type="PROSITE" id="PS50330">
    <property type="entry name" value="UIM"/>
    <property type="match status" value="1"/>
</dbReference>
<dbReference type="InterPro" id="IPR015943">
    <property type="entry name" value="WD40/YVTN_repeat-like_dom_sf"/>
</dbReference>
<dbReference type="InterPro" id="IPR003903">
    <property type="entry name" value="UIM_dom"/>
</dbReference>
<dbReference type="PROSITE" id="PS50294">
    <property type="entry name" value="WD_REPEATS_REGION"/>
    <property type="match status" value="1"/>
</dbReference>
<dbReference type="Gene3D" id="2.130.10.10">
    <property type="entry name" value="YVTN repeat-like/Quinoprotein amine dehydrogenase"/>
    <property type="match status" value="1"/>
</dbReference>
<dbReference type="Pfam" id="PF00400">
    <property type="entry name" value="WD40"/>
    <property type="match status" value="1"/>
</dbReference>
<keyword evidence="1" id="KW-0853">WD repeat</keyword>
<dbReference type="Proteomes" id="UP000518752">
    <property type="component" value="Unassembled WGS sequence"/>
</dbReference>
<feature type="compositionally biased region" description="Low complexity" evidence="2">
    <location>
        <begin position="689"/>
        <end position="715"/>
    </location>
</feature>
<feature type="compositionally biased region" description="Polar residues" evidence="2">
    <location>
        <begin position="584"/>
        <end position="599"/>
    </location>
</feature>
<sequence>MEERIRIALQSHQTLGAYPQHHYYPRSSLFSDIGHASYAIDVADMLFYSIRNRISLDTTAWKVVKGFLSPSSAGTGLGIGNPNTEFSPNVTACALTSEGGTAKIAWGFRNGEVAVMTAARTMETSTRSAARLTRSKVDDDHEGEVTLLEWDDTGAYIVSAGKDGRIKVWDAKKVRYGGEIWVWAQIPLVSEGTVDVVLNSGAPRIRIPYPVHEDEQDTSNNERSACFPTSLLVDTLSSNTVLHAFVTYATHSEFWGVFFEYSSSTYKKVKYYCDETVGEVTALLPCLSASYSDECSFVIAGHQLGWVTVYSTISFTSNSSPLILPTRKFEAHLDGSGVTALAWNDVVLVTGSDRGDTTIFDACTFRRLRVLSSPVGSSRIRGVGIGAQGQAVSRGVKQILLGKDRDFVVACVGDSVTAFKADPVPRNGSKTHRMAGKKKSTGTASAKGYKKLILDQLITECLDEHEKESKYLRNVYKREREHRENLDRLGLDEVEAVEYALMLSRDEALERVQTDEHAAFGHIDDGVFEGDFDDILTSVPSTSRLADATSEESTPSLLHQASVSSLHSTGTPSTPKSKSRPIETRTSPSSSNRKIQVSPRSRAEPLEAGWGGESVSTSVSSSSRSASVAPATSLSPSDSFPLVQVGAGPHRSFHPPAIQSSSSCSSSSSSVGSPKKVAPRGAWGKPLKSTTSSNSASNSMRRSASLGTGSSSSASATIAGYSSLAHPQYSDDDMDEDLRLAIELSLTSAQEDEGRRRGE</sequence>
<organism evidence="3 4">
    <name type="scientific">Collybiopsis confluens</name>
    <dbReference type="NCBI Taxonomy" id="2823264"/>
    <lineage>
        <taxon>Eukaryota</taxon>
        <taxon>Fungi</taxon>
        <taxon>Dikarya</taxon>
        <taxon>Basidiomycota</taxon>
        <taxon>Agaricomycotina</taxon>
        <taxon>Agaricomycetes</taxon>
        <taxon>Agaricomycetidae</taxon>
        <taxon>Agaricales</taxon>
        <taxon>Marasmiineae</taxon>
        <taxon>Omphalotaceae</taxon>
        <taxon>Collybiopsis</taxon>
    </lineage>
</organism>
<keyword evidence="4" id="KW-1185">Reference proteome</keyword>